<proteinExistence type="predicted"/>
<keyword evidence="8" id="KW-1185">Reference proteome</keyword>
<feature type="domain" description="G" evidence="6">
    <location>
        <begin position="44"/>
        <end position="139"/>
    </location>
</feature>
<dbReference type="InterPro" id="IPR027417">
    <property type="entry name" value="P-loop_NTPase"/>
</dbReference>
<gene>
    <name evidence="7" type="ORF">KHU32_05535</name>
</gene>
<dbReference type="Gene3D" id="3.40.50.300">
    <property type="entry name" value="P-loop containing nucleotide triphosphate hydrolases"/>
    <property type="match status" value="1"/>
</dbReference>
<dbReference type="RefSeq" id="WP_213669010.1">
    <property type="nucleotide sequence ID" value="NZ_JAHCDA010000001.1"/>
</dbReference>
<dbReference type="Pfam" id="PF05128">
    <property type="entry name" value="DUF697"/>
    <property type="match status" value="1"/>
</dbReference>
<reference evidence="7 8" key="1">
    <citation type="submission" date="2021-05" db="EMBL/GenBank/DDBJ databases">
        <title>Roseococcus sp. XZZS9, whole genome shotgun sequencing project.</title>
        <authorList>
            <person name="Zhao G."/>
            <person name="Shen L."/>
        </authorList>
    </citation>
    <scope>NUCLEOTIDE SEQUENCE [LARGE SCALE GENOMIC DNA]</scope>
    <source>
        <strain evidence="7 8">XZZS9</strain>
    </source>
</reference>
<keyword evidence="2 5" id="KW-0812">Transmembrane</keyword>
<dbReference type="EMBL" id="JAHCDA010000001">
    <property type="protein sequence ID" value="MBS7810389.1"/>
    <property type="molecule type" value="Genomic_DNA"/>
</dbReference>
<evidence type="ECO:0000259" key="6">
    <source>
        <dbReference type="Pfam" id="PF01926"/>
    </source>
</evidence>
<evidence type="ECO:0000313" key="8">
    <source>
        <dbReference type="Proteomes" id="UP000766336"/>
    </source>
</evidence>
<comment type="caution">
    <text evidence="7">The sequence shown here is derived from an EMBL/GenBank/DDBJ whole genome shotgun (WGS) entry which is preliminary data.</text>
</comment>
<accession>A0ABS5Q9L4</accession>
<evidence type="ECO:0000256" key="1">
    <source>
        <dbReference type="ARBA" id="ARBA00004141"/>
    </source>
</evidence>
<feature type="transmembrane region" description="Helical" evidence="5">
    <location>
        <begin position="306"/>
        <end position="328"/>
    </location>
</feature>
<keyword evidence="3 5" id="KW-1133">Transmembrane helix</keyword>
<comment type="subcellular location">
    <subcellularLocation>
        <location evidence="1">Membrane</location>
        <topology evidence="1">Multi-pass membrane protein</topology>
    </subcellularLocation>
</comment>
<dbReference type="Proteomes" id="UP000766336">
    <property type="component" value="Unassembled WGS sequence"/>
</dbReference>
<dbReference type="CDD" id="cd00882">
    <property type="entry name" value="Ras_like_GTPase"/>
    <property type="match status" value="1"/>
</dbReference>
<feature type="transmembrane region" description="Helical" evidence="5">
    <location>
        <begin position="260"/>
        <end position="286"/>
    </location>
</feature>
<evidence type="ECO:0000313" key="7">
    <source>
        <dbReference type="EMBL" id="MBS7810389.1"/>
    </source>
</evidence>
<evidence type="ECO:0000256" key="5">
    <source>
        <dbReference type="SAM" id="Phobius"/>
    </source>
</evidence>
<dbReference type="InterPro" id="IPR006073">
    <property type="entry name" value="GTP-bd"/>
</dbReference>
<evidence type="ECO:0000256" key="2">
    <source>
        <dbReference type="ARBA" id="ARBA00022692"/>
    </source>
</evidence>
<evidence type="ECO:0000256" key="3">
    <source>
        <dbReference type="ARBA" id="ARBA00022989"/>
    </source>
</evidence>
<sequence length="396" mass="42536">MSPTSGLRRLGRLWSDVKAALFASDLDAAQDEIRVQARSTAPVIWLVGKTGAGKTAIVSALTGDPRAEVGEGYQPCTRQASFYDVPEEAPFLRFLDTRGLEEAGYDPAEDIAWCESQAHLLLAVMQVDDPAQEPVMKVLRQARRRHPDWPLVVAQTGLHRRYRPGTGHPASFDEAALPESLADALAHQRGLFRGLPGEDKPVFVPIDFTQPEDGFEPRAYRLEALDAALEAAMPDALDALHAARADEGNDSRQRAARRTVYAYVTLAAAAGAVPIPLAGMAGLAAMQGAMLNRLARRYEVEWTPSLFGAFAGSLGVGTIGWFGARYLVTEAVKLVPVLGTAAGMALNAGTAAAVTAGTGEAALVFLRALRAGQSAPPEEVRQAYRDAFRAWRARRP</sequence>
<protein>
    <submittedName>
        <fullName evidence="7">DUF697 domain-containing protein</fullName>
    </submittedName>
</protein>
<keyword evidence="4 5" id="KW-0472">Membrane</keyword>
<dbReference type="InterPro" id="IPR021147">
    <property type="entry name" value="DUF697"/>
</dbReference>
<organism evidence="7 8">
    <name type="scientific">Roseococcus pinisoli</name>
    <dbReference type="NCBI Taxonomy" id="2835040"/>
    <lineage>
        <taxon>Bacteria</taxon>
        <taxon>Pseudomonadati</taxon>
        <taxon>Pseudomonadota</taxon>
        <taxon>Alphaproteobacteria</taxon>
        <taxon>Acetobacterales</taxon>
        <taxon>Roseomonadaceae</taxon>
        <taxon>Roseococcus</taxon>
    </lineage>
</organism>
<dbReference type="SUPFAM" id="SSF52540">
    <property type="entry name" value="P-loop containing nucleoside triphosphate hydrolases"/>
    <property type="match status" value="1"/>
</dbReference>
<evidence type="ECO:0000256" key="4">
    <source>
        <dbReference type="ARBA" id="ARBA00023136"/>
    </source>
</evidence>
<dbReference type="Pfam" id="PF01926">
    <property type="entry name" value="MMR_HSR1"/>
    <property type="match status" value="1"/>
</dbReference>
<name>A0ABS5Q9L4_9PROT</name>